<sequence length="87" mass="9125">MAQPPLSSAPGRFTAPRQNKTLIASSITASRDDLVFLIVTLAGLVLTAGLLVVAPLAGLILVSLQCLASLLMVLRAVLVCRLKRGMK</sequence>
<evidence type="ECO:0000313" key="2">
    <source>
        <dbReference type="EMBL" id="RCK42013.1"/>
    </source>
</evidence>
<dbReference type="Proteomes" id="UP000252517">
    <property type="component" value="Unassembled WGS sequence"/>
</dbReference>
<dbReference type="EMBL" id="JPWH01000031">
    <property type="protein sequence ID" value="RCK42013.1"/>
    <property type="molecule type" value="Genomic_DNA"/>
</dbReference>
<protein>
    <submittedName>
        <fullName evidence="2">Uncharacterized protein</fullName>
    </submittedName>
</protein>
<feature type="transmembrane region" description="Helical" evidence="1">
    <location>
        <begin position="34"/>
        <end position="53"/>
    </location>
</feature>
<comment type="caution">
    <text evidence="2">The sequence shown here is derived from an EMBL/GenBank/DDBJ whole genome shotgun (WGS) entry which is preliminary data.</text>
</comment>
<name>A0A367WKP7_9PROT</name>
<dbReference type="AlphaFoldDB" id="A0A367WKP7"/>
<dbReference type="RefSeq" id="WP_114090456.1">
    <property type="nucleotide sequence ID" value="NZ_JPWH01000031.1"/>
</dbReference>
<organism evidence="2 3">
    <name type="scientific">Thalassospira profundimaris</name>
    <dbReference type="NCBI Taxonomy" id="502049"/>
    <lineage>
        <taxon>Bacteria</taxon>
        <taxon>Pseudomonadati</taxon>
        <taxon>Pseudomonadota</taxon>
        <taxon>Alphaproteobacteria</taxon>
        <taxon>Rhodospirillales</taxon>
        <taxon>Thalassospiraceae</taxon>
        <taxon>Thalassospira</taxon>
    </lineage>
</organism>
<evidence type="ECO:0000256" key="1">
    <source>
        <dbReference type="SAM" id="Phobius"/>
    </source>
</evidence>
<accession>A0A367WKP7</accession>
<keyword evidence="1" id="KW-1133">Transmembrane helix</keyword>
<keyword evidence="1" id="KW-0812">Transmembrane</keyword>
<proteinExistence type="predicted"/>
<evidence type="ECO:0000313" key="3">
    <source>
        <dbReference type="Proteomes" id="UP000252517"/>
    </source>
</evidence>
<feature type="transmembrane region" description="Helical" evidence="1">
    <location>
        <begin position="59"/>
        <end position="78"/>
    </location>
</feature>
<reference evidence="2 3" key="1">
    <citation type="submission" date="2014-07" db="EMBL/GenBank/DDBJ databases">
        <title>Draft genome sequence of Thalassospira profundimaris S25-3-2.</title>
        <authorList>
            <person name="Lai Q."/>
            <person name="Shao Z."/>
        </authorList>
    </citation>
    <scope>NUCLEOTIDE SEQUENCE [LARGE SCALE GENOMIC DNA]</scope>
    <source>
        <strain evidence="2 3">S25-3-2</strain>
    </source>
</reference>
<gene>
    <name evidence="2" type="ORF">TH25_23140</name>
</gene>
<keyword evidence="1" id="KW-0472">Membrane</keyword>